<dbReference type="InterPro" id="IPR011050">
    <property type="entry name" value="Pectin_lyase_fold/virulence"/>
</dbReference>
<sequence length="592" mass="64068">MSATYNWAYKPGVTNKYGISIASSADNVRPSNACYVALYGNDTTGNGSRQYPYRTITKAVNTVNPSNTVFVLGSGVYREMLTGVVLSYANFVGDGDVTIDVSYFTTNLWSGQYCPLLYNITFKGNGSSCAGFAQVTTIKDCVFDGASPSDRFQFGGGGILTNVIIKNYLSVLYFQGQIPPLTLNNMTFVNCNALSFRNDTLSAVTLSSCIFYKCNITFQKDLGPNSLRYSLFYQCNFRFNVTIDGSGGAVYPNVPAGYTYYSDFNAMKTAYSSVFPTYPSFTGCTIADPKFNNPFIGDYTLAFDSPAKNLSYFGTYIGVSSIAQSIKARAIESAGGFEFSSALNINIADDSITLSDSTIDGQIDTKPIVNLMSREIAKLPSYGFNADRNGQYIDSIADLDITTSVAGSTLSIPAPYIVENGTIVYNGFTYQPGDRFTTIAGQTTFTTVANGVVREIIEAPQRHTIMARFGDGGTSVSVGTALTLGYYYYVSAGSITYDSIIYNFGDIFRAVDTNSFSGAGSVIIALSTESFQHYEPGIKPTSNNTGDMRTGSIIRGNGDPAYIRGGLSVQEFPVNAKFIQIRYIIKANNLKP</sequence>
<organism evidence="2 3">
    <name type="scientific">Mucilaginibacter ximonensis</name>
    <dbReference type="NCBI Taxonomy" id="538021"/>
    <lineage>
        <taxon>Bacteria</taxon>
        <taxon>Pseudomonadati</taxon>
        <taxon>Bacteroidota</taxon>
        <taxon>Sphingobacteriia</taxon>
        <taxon>Sphingobacteriales</taxon>
        <taxon>Sphingobacteriaceae</taxon>
        <taxon>Mucilaginibacter</taxon>
    </lineage>
</organism>
<evidence type="ECO:0000313" key="2">
    <source>
        <dbReference type="EMBL" id="MFD2870850.1"/>
    </source>
</evidence>
<reference evidence="3" key="1">
    <citation type="journal article" date="2019" name="Int. J. Syst. Evol. Microbiol.">
        <title>The Global Catalogue of Microorganisms (GCM) 10K type strain sequencing project: providing services to taxonomists for standard genome sequencing and annotation.</title>
        <authorList>
            <consortium name="The Broad Institute Genomics Platform"/>
            <consortium name="The Broad Institute Genome Sequencing Center for Infectious Disease"/>
            <person name="Wu L."/>
            <person name="Ma J."/>
        </authorList>
    </citation>
    <scope>NUCLEOTIDE SEQUENCE [LARGE SCALE GENOMIC DNA]</scope>
    <source>
        <strain evidence="3">KCTC 22437</strain>
    </source>
</reference>
<dbReference type="InterPro" id="IPR011459">
    <property type="entry name" value="DUF1565"/>
</dbReference>
<proteinExistence type="predicted"/>
<dbReference type="Proteomes" id="UP001597557">
    <property type="component" value="Unassembled WGS sequence"/>
</dbReference>
<dbReference type="Pfam" id="PF07602">
    <property type="entry name" value="DUF1565"/>
    <property type="match status" value="1"/>
</dbReference>
<evidence type="ECO:0000259" key="1">
    <source>
        <dbReference type="Pfam" id="PF07602"/>
    </source>
</evidence>
<protein>
    <submittedName>
        <fullName evidence="2">DUF1565 domain-containing protein</fullName>
    </submittedName>
</protein>
<feature type="domain" description="DUF1565" evidence="1">
    <location>
        <begin position="40"/>
        <end position="79"/>
    </location>
</feature>
<name>A0ABW5Y6C6_9SPHI</name>
<accession>A0ABW5Y6C6</accession>
<comment type="caution">
    <text evidence="2">The sequence shown here is derived from an EMBL/GenBank/DDBJ whole genome shotgun (WGS) entry which is preliminary data.</text>
</comment>
<keyword evidence="3" id="KW-1185">Reference proteome</keyword>
<dbReference type="EMBL" id="JBHUPD010000001">
    <property type="protein sequence ID" value="MFD2870850.1"/>
    <property type="molecule type" value="Genomic_DNA"/>
</dbReference>
<dbReference type="Gene3D" id="2.160.20.10">
    <property type="entry name" value="Single-stranded right-handed beta-helix, Pectin lyase-like"/>
    <property type="match status" value="1"/>
</dbReference>
<gene>
    <name evidence="2" type="ORF">ACFS5N_00130</name>
</gene>
<evidence type="ECO:0000313" key="3">
    <source>
        <dbReference type="Proteomes" id="UP001597557"/>
    </source>
</evidence>
<dbReference type="InterPro" id="IPR012334">
    <property type="entry name" value="Pectin_lyas_fold"/>
</dbReference>
<dbReference type="RefSeq" id="WP_377180948.1">
    <property type="nucleotide sequence ID" value="NZ_JBHUPD010000001.1"/>
</dbReference>
<dbReference type="SUPFAM" id="SSF51126">
    <property type="entry name" value="Pectin lyase-like"/>
    <property type="match status" value="1"/>
</dbReference>